<feature type="domain" description="PLAT" evidence="2">
    <location>
        <begin position="39"/>
        <end position="165"/>
    </location>
</feature>
<keyword evidence="4" id="KW-1185">Reference proteome</keyword>
<sequence>MQHFGRSTIIPKMKNEYELLLPIVFVGLFLCSAADSNECVYSMYVKTGSIIDGGTDSKISITLADSTGRSVWIPNMIQWGLMGSTHDYFERGNLDAFTGRGPCIASPICRLNLTSDGLGNQPGWYCDSVEVTSTGPHKGCSQTTFYFDRWLALDVPPYRLNAIIDNCLPIPQL</sequence>
<reference evidence="3 4" key="1">
    <citation type="submission" date="2024-03" db="EMBL/GenBank/DDBJ databases">
        <authorList>
            <person name="Martinez-Hernandez J."/>
        </authorList>
    </citation>
    <scope>NUCLEOTIDE SEQUENCE [LARGE SCALE GENOMIC DNA]</scope>
</reference>
<dbReference type="InterPro" id="IPR010417">
    <property type="entry name" value="Embryo-specific_ATS3"/>
</dbReference>
<evidence type="ECO:0000313" key="4">
    <source>
        <dbReference type="Proteomes" id="UP001497480"/>
    </source>
</evidence>
<dbReference type="Pfam" id="PF06232">
    <property type="entry name" value="ATS3"/>
    <property type="match status" value="1"/>
</dbReference>
<proteinExistence type="predicted"/>
<dbReference type="PROSITE" id="PS50095">
    <property type="entry name" value="PLAT"/>
    <property type="match status" value="1"/>
</dbReference>
<dbReference type="AlphaFoldDB" id="A0AAV1Y7D3"/>
<dbReference type="PANTHER" id="PTHR31718">
    <property type="entry name" value="PLAT DOMAIN-CONTAINING PROTEIN"/>
    <property type="match status" value="1"/>
</dbReference>
<dbReference type="Gene3D" id="2.60.60.20">
    <property type="entry name" value="PLAT/LH2 domain"/>
    <property type="match status" value="1"/>
</dbReference>
<protein>
    <recommendedName>
        <fullName evidence="2">PLAT domain-containing protein</fullName>
    </recommendedName>
</protein>
<comment type="caution">
    <text evidence="3">The sequence shown here is derived from an EMBL/GenBank/DDBJ whole genome shotgun (WGS) entry which is preliminary data.</text>
</comment>
<gene>
    <name evidence="3" type="ORF">LLUT_LOCUS30499</name>
</gene>
<accession>A0AAV1Y7D3</accession>
<dbReference type="InterPro" id="IPR036392">
    <property type="entry name" value="PLAT/LH2_dom_sf"/>
</dbReference>
<evidence type="ECO:0000313" key="3">
    <source>
        <dbReference type="EMBL" id="CAL0329439.1"/>
    </source>
</evidence>
<evidence type="ECO:0000256" key="1">
    <source>
        <dbReference type="PROSITE-ProRule" id="PRU00152"/>
    </source>
</evidence>
<dbReference type="InterPro" id="IPR001024">
    <property type="entry name" value="PLAT/LH2_dom"/>
</dbReference>
<evidence type="ECO:0000259" key="2">
    <source>
        <dbReference type="PROSITE" id="PS50095"/>
    </source>
</evidence>
<organism evidence="3 4">
    <name type="scientific">Lupinus luteus</name>
    <name type="common">European yellow lupine</name>
    <dbReference type="NCBI Taxonomy" id="3873"/>
    <lineage>
        <taxon>Eukaryota</taxon>
        <taxon>Viridiplantae</taxon>
        <taxon>Streptophyta</taxon>
        <taxon>Embryophyta</taxon>
        <taxon>Tracheophyta</taxon>
        <taxon>Spermatophyta</taxon>
        <taxon>Magnoliopsida</taxon>
        <taxon>eudicotyledons</taxon>
        <taxon>Gunneridae</taxon>
        <taxon>Pentapetalae</taxon>
        <taxon>rosids</taxon>
        <taxon>fabids</taxon>
        <taxon>Fabales</taxon>
        <taxon>Fabaceae</taxon>
        <taxon>Papilionoideae</taxon>
        <taxon>50 kb inversion clade</taxon>
        <taxon>genistoids sensu lato</taxon>
        <taxon>core genistoids</taxon>
        <taxon>Genisteae</taxon>
        <taxon>Lupinus</taxon>
    </lineage>
</organism>
<dbReference type="SUPFAM" id="SSF49723">
    <property type="entry name" value="Lipase/lipooxygenase domain (PLAT/LH2 domain)"/>
    <property type="match status" value="1"/>
</dbReference>
<comment type="caution">
    <text evidence="1">Lacks conserved residue(s) required for the propagation of feature annotation.</text>
</comment>
<name>A0AAV1Y7D3_LUPLU</name>
<dbReference type="Proteomes" id="UP001497480">
    <property type="component" value="Unassembled WGS sequence"/>
</dbReference>
<dbReference type="PANTHER" id="PTHR31718:SF47">
    <property type="entry name" value="OS06G0206401 PROTEIN"/>
    <property type="match status" value="1"/>
</dbReference>
<dbReference type="EMBL" id="CAXHTB010000021">
    <property type="protein sequence ID" value="CAL0329439.1"/>
    <property type="molecule type" value="Genomic_DNA"/>
</dbReference>